<dbReference type="Pfam" id="PF04143">
    <property type="entry name" value="Sulf_transp"/>
    <property type="match status" value="1"/>
</dbReference>
<evidence type="ECO:0000313" key="10">
    <source>
        <dbReference type="EMBL" id="MCQ8896844.1"/>
    </source>
</evidence>
<feature type="transmembrane region" description="Helical" evidence="9">
    <location>
        <begin position="203"/>
        <end position="225"/>
    </location>
</feature>
<evidence type="ECO:0000256" key="4">
    <source>
        <dbReference type="ARBA" id="ARBA00022519"/>
    </source>
</evidence>
<evidence type="ECO:0000256" key="2">
    <source>
        <dbReference type="ARBA" id="ARBA00022448"/>
    </source>
</evidence>
<comment type="similarity">
    <text evidence="8">Belongs to the TsuA/YedE (TC 9.B.102) family.</text>
</comment>
<dbReference type="PANTHER" id="PTHR30574">
    <property type="entry name" value="INNER MEMBRANE PROTEIN YEDE"/>
    <property type="match status" value="1"/>
</dbReference>
<dbReference type="PANTHER" id="PTHR30574:SF1">
    <property type="entry name" value="SULPHUR TRANSPORT DOMAIN-CONTAINING PROTEIN"/>
    <property type="match status" value="1"/>
</dbReference>
<evidence type="ECO:0000256" key="1">
    <source>
        <dbReference type="ARBA" id="ARBA00004429"/>
    </source>
</evidence>
<feature type="transmembrane region" description="Helical" evidence="9">
    <location>
        <begin position="310"/>
        <end position="332"/>
    </location>
</feature>
<keyword evidence="6 9" id="KW-1133">Transmembrane helix</keyword>
<evidence type="ECO:0000256" key="6">
    <source>
        <dbReference type="ARBA" id="ARBA00022989"/>
    </source>
</evidence>
<evidence type="ECO:0000256" key="5">
    <source>
        <dbReference type="ARBA" id="ARBA00022692"/>
    </source>
</evidence>
<comment type="caution">
    <text evidence="10">The sequence shown here is derived from an EMBL/GenBank/DDBJ whole genome shotgun (WGS) entry which is preliminary data.</text>
</comment>
<sequence>MEELNLEHLRHIVLWATFAIGLWFGAVSHRSHFCTMGAVADIVNFGNWNRMRAWGLAIGVASLALQAMTLTGLARPEDTIYLNPQWSWLSGILGGLLFGVGMVLASGCGSKTLIRLGGGNLKALVVFLVLGLTSYMALKGILGVVRVQWFDPLKIDLGNASSIPGLLGESVQTSVATAVTIGLPVVLIATSLFARSAWNKETLLGGLGVGLAIAAVWWVAFNLAYLPEHPETLEAAYLGSYANRPEAFSFVAPYAYTLEWLMFYSDASRVLTVGVVACAGVVLGAAASAWQEGSFRWEGFQGVEDTANHVVGAALMGFGGILALGCTVGQGLSGASTLSVASWITTLAIVAGAWVALKYQTWRIERML</sequence>
<feature type="transmembrane region" description="Helical" evidence="9">
    <location>
        <begin position="270"/>
        <end position="290"/>
    </location>
</feature>
<reference evidence="10 11" key="1">
    <citation type="submission" date="2022-07" db="EMBL/GenBank/DDBJ databases">
        <authorList>
            <person name="Xamxidin M."/>
            <person name="Wu M."/>
        </authorList>
    </citation>
    <scope>NUCLEOTIDE SEQUENCE [LARGE SCALE GENOMIC DNA]</scope>
    <source>
        <strain evidence="10 11">NBRC 111650</strain>
    </source>
</reference>
<dbReference type="RefSeq" id="WP_256764636.1">
    <property type="nucleotide sequence ID" value="NZ_JANIGO010000003.1"/>
</dbReference>
<evidence type="ECO:0000313" key="11">
    <source>
        <dbReference type="Proteomes" id="UP001204142"/>
    </source>
</evidence>
<feature type="transmembrane region" description="Helical" evidence="9">
    <location>
        <begin position="86"/>
        <end position="109"/>
    </location>
</feature>
<feature type="transmembrane region" description="Helical" evidence="9">
    <location>
        <begin position="338"/>
        <end position="357"/>
    </location>
</feature>
<proteinExistence type="inferred from homology"/>
<keyword evidence="3" id="KW-1003">Cell membrane</keyword>
<protein>
    <submittedName>
        <fullName evidence="10">YeeE/YedE family protein</fullName>
    </submittedName>
</protein>
<dbReference type="Proteomes" id="UP001204142">
    <property type="component" value="Unassembled WGS sequence"/>
</dbReference>
<keyword evidence="7 9" id="KW-0472">Membrane</keyword>
<evidence type="ECO:0000256" key="8">
    <source>
        <dbReference type="ARBA" id="ARBA00035655"/>
    </source>
</evidence>
<organism evidence="10 11">
    <name type="scientific">Limnobacter humi</name>
    <dbReference type="NCBI Taxonomy" id="1778671"/>
    <lineage>
        <taxon>Bacteria</taxon>
        <taxon>Pseudomonadati</taxon>
        <taxon>Pseudomonadota</taxon>
        <taxon>Betaproteobacteria</taxon>
        <taxon>Burkholderiales</taxon>
        <taxon>Burkholderiaceae</taxon>
        <taxon>Limnobacter</taxon>
    </lineage>
</organism>
<feature type="transmembrane region" description="Helical" evidence="9">
    <location>
        <begin position="53"/>
        <end position="74"/>
    </location>
</feature>
<comment type="subcellular location">
    <subcellularLocation>
        <location evidence="1">Cell inner membrane</location>
        <topology evidence="1">Multi-pass membrane protein</topology>
    </subcellularLocation>
</comment>
<evidence type="ECO:0000256" key="7">
    <source>
        <dbReference type="ARBA" id="ARBA00023136"/>
    </source>
</evidence>
<evidence type="ECO:0000256" key="9">
    <source>
        <dbReference type="SAM" id="Phobius"/>
    </source>
</evidence>
<feature type="transmembrane region" description="Helical" evidence="9">
    <location>
        <begin position="121"/>
        <end position="142"/>
    </location>
</feature>
<accession>A0ABT1WK49</accession>
<name>A0ABT1WK49_9BURK</name>
<dbReference type="EMBL" id="JANIGO010000003">
    <property type="protein sequence ID" value="MCQ8896844.1"/>
    <property type="molecule type" value="Genomic_DNA"/>
</dbReference>
<gene>
    <name evidence="10" type="ORF">NQT62_10420</name>
</gene>
<keyword evidence="11" id="KW-1185">Reference proteome</keyword>
<dbReference type="InterPro" id="IPR007272">
    <property type="entry name" value="Sulf_transp_TsuA/YedE"/>
</dbReference>
<keyword evidence="4" id="KW-0997">Cell inner membrane</keyword>
<keyword evidence="2" id="KW-0813">Transport</keyword>
<feature type="transmembrane region" description="Helical" evidence="9">
    <location>
        <begin position="12"/>
        <end position="32"/>
    </location>
</feature>
<evidence type="ECO:0000256" key="3">
    <source>
        <dbReference type="ARBA" id="ARBA00022475"/>
    </source>
</evidence>
<keyword evidence="5 9" id="KW-0812">Transmembrane</keyword>
<feature type="transmembrane region" description="Helical" evidence="9">
    <location>
        <begin position="175"/>
        <end position="194"/>
    </location>
</feature>